<dbReference type="Proteomes" id="UP000183832">
    <property type="component" value="Unassembled WGS sequence"/>
</dbReference>
<protein>
    <submittedName>
        <fullName evidence="1">CLUMA_CG021093, isoform A</fullName>
    </submittedName>
</protein>
<dbReference type="AlphaFoldDB" id="A0A1J1J7F2"/>
<dbReference type="EMBL" id="CVRI01000074">
    <property type="protein sequence ID" value="CRL07906.1"/>
    <property type="molecule type" value="Genomic_DNA"/>
</dbReference>
<accession>A0A1J1J7F2</accession>
<name>A0A1J1J7F2_9DIPT</name>
<evidence type="ECO:0000313" key="1">
    <source>
        <dbReference type="EMBL" id="CRL07906.1"/>
    </source>
</evidence>
<keyword evidence="2" id="KW-1185">Reference proteome</keyword>
<proteinExistence type="predicted"/>
<reference evidence="1 2" key="1">
    <citation type="submission" date="2015-04" db="EMBL/GenBank/DDBJ databases">
        <authorList>
            <person name="Syromyatnikov M.Y."/>
            <person name="Popov V.N."/>
        </authorList>
    </citation>
    <scope>NUCLEOTIDE SEQUENCE [LARGE SCALE GENOMIC DNA]</scope>
</reference>
<evidence type="ECO:0000313" key="2">
    <source>
        <dbReference type="Proteomes" id="UP000183832"/>
    </source>
</evidence>
<gene>
    <name evidence="1" type="ORF">CLUMA_CG021093</name>
</gene>
<sequence>MDFLPFIRIVKSSNLCNEEKVPNILRDVLGMLIKCCNHASCNLTLAFTSSFDNKSGENIYPQLHKLCSNSESHKFKC</sequence>
<organism evidence="1 2">
    <name type="scientific">Clunio marinus</name>
    <dbReference type="NCBI Taxonomy" id="568069"/>
    <lineage>
        <taxon>Eukaryota</taxon>
        <taxon>Metazoa</taxon>
        <taxon>Ecdysozoa</taxon>
        <taxon>Arthropoda</taxon>
        <taxon>Hexapoda</taxon>
        <taxon>Insecta</taxon>
        <taxon>Pterygota</taxon>
        <taxon>Neoptera</taxon>
        <taxon>Endopterygota</taxon>
        <taxon>Diptera</taxon>
        <taxon>Nematocera</taxon>
        <taxon>Chironomoidea</taxon>
        <taxon>Chironomidae</taxon>
        <taxon>Clunio</taxon>
    </lineage>
</organism>